<evidence type="ECO:0000313" key="3">
    <source>
        <dbReference type="Proteomes" id="UP001280121"/>
    </source>
</evidence>
<dbReference type="Proteomes" id="UP001280121">
    <property type="component" value="Unassembled WGS sequence"/>
</dbReference>
<dbReference type="EMBL" id="JANJYI010000001">
    <property type="protein sequence ID" value="KAK2663988.1"/>
    <property type="molecule type" value="Genomic_DNA"/>
</dbReference>
<gene>
    <name evidence="2" type="ORF">Ddye_002562</name>
</gene>
<organism evidence="2 3">
    <name type="scientific">Dipteronia dyeriana</name>
    <dbReference type="NCBI Taxonomy" id="168575"/>
    <lineage>
        <taxon>Eukaryota</taxon>
        <taxon>Viridiplantae</taxon>
        <taxon>Streptophyta</taxon>
        <taxon>Embryophyta</taxon>
        <taxon>Tracheophyta</taxon>
        <taxon>Spermatophyta</taxon>
        <taxon>Magnoliopsida</taxon>
        <taxon>eudicotyledons</taxon>
        <taxon>Gunneridae</taxon>
        <taxon>Pentapetalae</taxon>
        <taxon>rosids</taxon>
        <taxon>malvids</taxon>
        <taxon>Sapindales</taxon>
        <taxon>Sapindaceae</taxon>
        <taxon>Hippocastanoideae</taxon>
        <taxon>Acereae</taxon>
        <taxon>Dipteronia</taxon>
    </lineage>
</organism>
<evidence type="ECO:0008006" key="4">
    <source>
        <dbReference type="Google" id="ProtNLM"/>
    </source>
</evidence>
<proteinExistence type="predicted"/>
<reference evidence="2" key="1">
    <citation type="journal article" date="2023" name="Plant J.">
        <title>Genome sequences and population genomics provide insights into the demographic history, inbreeding, and mutation load of two 'living fossil' tree species of Dipteronia.</title>
        <authorList>
            <person name="Feng Y."/>
            <person name="Comes H.P."/>
            <person name="Chen J."/>
            <person name="Zhu S."/>
            <person name="Lu R."/>
            <person name="Zhang X."/>
            <person name="Li P."/>
            <person name="Qiu J."/>
            <person name="Olsen K.M."/>
            <person name="Qiu Y."/>
        </authorList>
    </citation>
    <scope>NUCLEOTIDE SEQUENCE</scope>
    <source>
        <strain evidence="2">KIB01</strain>
    </source>
</reference>
<accession>A0AAE0CV44</accession>
<comment type="caution">
    <text evidence="2">The sequence shown here is derived from an EMBL/GenBank/DDBJ whole genome shotgun (WGS) entry which is preliminary data.</text>
</comment>
<evidence type="ECO:0000256" key="1">
    <source>
        <dbReference type="SAM" id="MobiDB-lite"/>
    </source>
</evidence>
<evidence type="ECO:0000313" key="2">
    <source>
        <dbReference type="EMBL" id="KAK2663988.1"/>
    </source>
</evidence>
<dbReference type="AlphaFoldDB" id="A0AAE0CV44"/>
<keyword evidence="3" id="KW-1185">Reference proteome</keyword>
<protein>
    <recommendedName>
        <fullName evidence="4">Retrotransposon Copia-like N-terminal domain-containing protein</fullName>
    </recommendedName>
</protein>
<feature type="region of interest" description="Disordered" evidence="1">
    <location>
        <begin position="1"/>
        <end position="30"/>
    </location>
</feature>
<dbReference type="PANTHER" id="PTHR47481:SF31">
    <property type="entry name" value="OS01G0873500 PROTEIN"/>
    <property type="match status" value="1"/>
</dbReference>
<sequence length="224" mass="25425">MVRDNQTPITTSDSSATTCAENQTIPPTTKQPALYQERQVQTLDLTHLTRFFSQRFPSLSQSLSVKLDHSNYMIWKNQLLNVAIANGLEDFIYGTLPCPQKFQDPAQTIVNPSYGQWLGSNHLVMSWIYSSTSEVLMGQIVGHSTAYDILAALQKLCESTSTTKIMGMRSQLQKIKKEGISLTQYLAQMKEITDKFAAIGDPLSYRDHLGYLLELFRYFYPHQN</sequence>
<dbReference type="PANTHER" id="PTHR47481">
    <property type="match status" value="1"/>
</dbReference>
<name>A0AAE0CV44_9ROSI</name>